<dbReference type="PANTHER" id="PTHR19877">
    <property type="entry name" value="EUKARYOTIC TRANSLATION INITIATION FACTOR 3 SUBUNIT I"/>
    <property type="match status" value="1"/>
</dbReference>
<dbReference type="SUPFAM" id="SSF50978">
    <property type="entry name" value="WD40 repeat-like"/>
    <property type="match status" value="1"/>
</dbReference>
<organism evidence="6">
    <name type="scientific">Schistosoma japonicum</name>
    <name type="common">Blood fluke</name>
    <dbReference type="NCBI Taxonomy" id="6182"/>
    <lineage>
        <taxon>Eukaryota</taxon>
        <taxon>Metazoa</taxon>
        <taxon>Spiralia</taxon>
        <taxon>Lophotrochozoa</taxon>
        <taxon>Platyhelminthes</taxon>
        <taxon>Trematoda</taxon>
        <taxon>Digenea</taxon>
        <taxon>Strigeidida</taxon>
        <taxon>Schistosomatoidea</taxon>
        <taxon>Schistosomatidae</taxon>
        <taxon>Schistosoma</taxon>
    </lineage>
</organism>
<evidence type="ECO:0000256" key="4">
    <source>
        <dbReference type="ARBA" id="ARBA00040390"/>
    </source>
</evidence>
<evidence type="ECO:0000313" key="6">
    <source>
        <dbReference type="EMBL" id="AAW25353.1"/>
    </source>
</evidence>
<comment type="similarity">
    <text evidence="3">Belongs to the WD repeat STRAP family.</text>
</comment>
<keyword evidence="1 5" id="KW-0853">WD repeat</keyword>
<dbReference type="Gene3D" id="2.130.10.10">
    <property type="entry name" value="YVTN repeat-like/Quinoprotein amine dehydrogenase"/>
    <property type="match status" value="1"/>
</dbReference>
<reference evidence="6" key="1">
    <citation type="submission" date="2004-11" db="EMBL/GenBank/DDBJ databases">
        <title>The full-length cDNA sequences of Schistosoma japonicum genes.</title>
        <authorList>
            <person name="Han Z."/>
        </authorList>
    </citation>
    <scope>NUCLEOTIDE SEQUENCE</scope>
</reference>
<dbReference type="GO" id="GO:0071541">
    <property type="term" value="C:eukaryotic translation initiation factor 3 complex, eIF3m"/>
    <property type="evidence" value="ECO:0007669"/>
    <property type="project" value="TreeGrafter"/>
</dbReference>
<reference evidence="6" key="2">
    <citation type="journal article" date="2006" name="PLoS Pathog.">
        <title>New perspectives on host-parasite interplay by comparative transcriptomic and proteomic analyses of Schistosoma japonicum.</title>
        <authorList>
            <person name="Liu F."/>
            <person name="Lu J."/>
            <person name="Hu W."/>
            <person name="Wang S.Y."/>
            <person name="Cui S.J."/>
            <person name="Chi M."/>
            <person name="Yan Q."/>
            <person name="Wang X.R."/>
            <person name="Song H.D."/>
            <person name="Xu X.N."/>
            <person name="Wang J.J."/>
            <person name="Zhang X.L."/>
            <person name="Zhang X."/>
            <person name="Wang Z.Q."/>
            <person name="Xue C.L."/>
            <person name="Brindley P.J."/>
            <person name="McManus D.P."/>
            <person name="Yang P.Y."/>
            <person name="Feng Z."/>
            <person name="Chen Z."/>
            <person name="Han Z.G."/>
        </authorList>
    </citation>
    <scope>NUCLEOTIDE SEQUENCE</scope>
</reference>
<dbReference type="GO" id="GO:0002183">
    <property type="term" value="P:cytoplasmic translational initiation"/>
    <property type="evidence" value="ECO:0007669"/>
    <property type="project" value="TreeGrafter"/>
</dbReference>
<dbReference type="GO" id="GO:0003743">
    <property type="term" value="F:translation initiation factor activity"/>
    <property type="evidence" value="ECO:0007669"/>
    <property type="project" value="TreeGrafter"/>
</dbReference>
<protein>
    <recommendedName>
        <fullName evidence="4">Serine-threonine kinase receptor-associated protein</fullName>
    </recommendedName>
</protein>
<dbReference type="AlphaFoldDB" id="Q5DFQ3"/>
<feature type="repeat" description="WD" evidence="5">
    <location>
        <begin position="6"/>
        <end position="47"/>
    </location>
</feature>
<dbReference type="GO" id="GO:0003723">
    <property type="term" value="F:RNA binding"/>
    <property type="evidence" value="ECO:0007669"/>
    <property type="project" value="TreeGrafter"/>
</dbReference>
<dbReference type="PROSITE" id="PS50294">
    <property type="entry name" value="WD_REPEATS_REGION"/>
    <property type="match status" value="1"/>
</dbReference>
<dbReference type="EMBL" id="AY813621">
    <property type="protein sequence ID" value="AAW25353.1"/>
    <property type="molecule type" value="mRNA"/>
</dbReference>
<proteinExistence type="evidence at transcript level"/>
<keyword evidence="2" id="KW-0677">Repeat</keyword>
<feature type="repeat" description="WD" evidence="5">
    <location>
        <begin position="48"/>
        <end position="89"/>
    </location>
</feature>
<dbReference type="PANTHER" id="PTHR19877:SF1">
    <property type="entry name" value="EUKARYOTIC TRANSLATION INITIATION FACTOR 3 SUBUNIT I"/>
    <property type="match status" value="1"/>
</dbReference>
<name>Q5DFQ3_SCHJA</name>
<dbReference type="InterPro" id="IPR001680">
    <property type="entry name" value="WD40_rpt"/>
</dbReference>
<evidence type="ECO:0000256" key="3">
    <source>
        <dbReference type="ARBA" id="ARBA00038394"/>
    </source>
</evidence>
<evidence type="ECO:0000256" key="5">
    <source>
        <dbReference type="PROSITE-ProRule" id="PRU00221"/>
    </source>
</evidence>
<dbReference type="InterPro" id="IPR015943">
    <property type="entry name" value="WD40/YVTN_repeat-like_dom_sf"/>
</dbReference>
<dbReference type="Pfam" id="PF00400">
    <property type="entry name" value="WD40"/>
    <property type="match status" value="2"/>
</dbReference>
<accession>Q5DFQ3</accession>
<dbReference type="SMART" id="SM00320">
    <property type="entry name" value="WD40"/>
    <property type="match status" value="2"/>
</dbReference>
<evidence type="ECO:0000256" key="2">
    <source>
        <dbReference type="ARBA" id="ARBA00022737"/>
    </source>
</evidence>
<dbReference type="InterPro" id="IPR036322">
    <property type="entry name" value="WD40_repeat_dom_sf"/>
</dbReference>
<dbReference type="PROSITE" id="PS50082">
    <property type="entry name" value="WD_REPEATS_2"/>
    <property type="match status" value="2"/>
</dbReference>
<dbReference type="InterPro" id="IPR019775">
    <property type="entry name" value="WD40_repeat_CS"/>
</dbReference>
<dbReference type="PROSITE" id="PS00678">
    <property type="entry name" value="WD_REPEATS_1"/>
    <property type="match status" value="1"/>
</dbReference>
<evidence type="ECO:0000256" key="1">
    <source>
        <dbReference type="ARBA" id="ARBA00022574"/>
    </source>
</evidence>
<sequence>MRPIILNGHERPITRITYNYDGDLIFTAAKNQSVCVWYSANGERLGTYDQHDGAVWWLDVDWTSTMLLTASADWSCKLWDVQTGNRFIMINILGLQANALALTLPIILSAHAVSHFVET</sequence>